<accession>A0AAV4PM50</accession>
<name>A0AAV4PM50_CAEEX</name>
<sequence>MAVSINRAWSMYFPLRWGLHHYRRTRKICSHISIYTLRQCHREKRKNKQTKDQKSCTLLMRVFMACLFLMYLHKSKRKPTFRKEWSGKELLRSSIWGQRHGCLHNCLRINVQRFRKNRSHLYQPRAIVHPIFLSERNKNVYKNIFNDISVKTIFKTE</sequence>
<keyword evidence="1" id="KW-1133">Transmembrane helix</keyword>
<comment type="caution">
    <text evidence="2">The sequence shown here is derived from an EMBL/GenBank/DDBJ whole genome shotgun (WGS) entry which is preliminary data.</text>
</comment>
<dbReference type="Proteomes" id="UP001054945">
    <property type="component" value="Unassembled WGS sequence"/>
</dbReference>
<keyword evidence="3" id="KW-1185">Reference proteome</keyword>
<organism evidence="2 3">
    <name type="scientific">Caerostris extrusa</name>
    <name type="common">Bark spider</name>
    <name type="synonym">Caerostris bankana</name>
    <dbReference type="NCBI Taxonomy" id="172846"/>
    <lineage>
        <taxon>Eukaryota</taxon>
        <taxon>Metazoa</taxon>
        <taxon>Ecdysozoa</taxon>
        <taxon>Arthropoda</taxon>
        <taxon>Chelicerata</taxon>
        <taxon>Arachnida</taxon>
        <taxon>Araneae</taxon>
        <taxon>Araneomorphae</taxon>
        <taxon>Entelegynae</taxon>
        <taxon>Araneoidea</taxon>
        <taxon>Araneidae</taxon>
        <taxon>Caerostris</taxon>
    </lineage>
</organism>
<dbReference type="EMBL" id="BPLR01004756">
    <property type="protein sequence ID" value="GIX97236.1"/>
    <property type="molecule type" value="Genomic_DNA"/>
</dbReference>
<evidence type="ECO:0000256" key="1">
    <source>
        <dbReference type="SAM" id="Phobius"/>
    </source>
</evidence>
<keyword evidence="1" id="KW-0472">Membrane</keyword>
<dbReference type="AlphaFoldDB" id="A0AAV4PM50"/>
<evidence type="ECO:0000313" key="2">
    <source>
        <dbReference type="EMBL" id="GIX97236.1"/>
    </source>
</evidence>
<protein>
    <submittedName>
        <fullName evidence="2">Uncharacterized protein</fullName>
    </submittedName>
</protein>
<gene>
    <name evidence="2" type="ORF">CEXT_793911</name>
</gene>
<proteinExistence type="predicted"/>
<reference evidence="2 3" key="1">
    <citation type="submission" date="2021-06" db="EMBL/GenBank/DDBJ databases">
        <title>Caerostris extrusa draft genome.</title>
        <authorList>
            <person name="Kono N."/>
            <person name="Arakawa K."/>
        </authorList>
    </citation>
    <scope>NUCLEOTIDE SEQUENCE [LARGE SCALE GENOMIC DNA]</scope>
</reference>
<keyword evidence="1" id="KW-0812">Transmembrane</keyword>
<evidence type="ECO:0000313" key="3">
    <source>
        <dbReference type="Proteomes" id="UP001054945"/>
    </source>
</evidence>
<feature type="transmembrane region" description="Helical" evidence="1">
    <location>
        <begin position="55"/>
        <end position="73"/>
    </location>
</feature>